<dbReference type="SUPFAM" id="SSF57701">
    <property type="entry name" value="Zn2/Cys6 DNA-binding domain"/>
    <property type="match status" value="1"/>
</dbReference>
<evidence type="ECO:0000313" key="8">
    <source>
        <dbReference type="EMBL" id="KIW22934.1"/>
    </source>
</evidence>
<dbReference type="GeneID" id="27350372"/>
<keyword evidence="5" id="KW-0804">Transcription</keyword>
<name>A0A0D2CH68_9EURO</name>
<dbReference type="OrthoDB" id="40579at2759"/>
<gene>
    <name evidence="8" type="ORF">PV07_11178</name>
</gene>
<keyword evidence="1" id="KW-0479">Metal-binding</keyword>
<organism evidence="8 9">
    <name type="scientific">Cladophialophora immunda</name>
    <dbReference type="NCBI Taxonomy" id="569365"/>
    <lineage>
        <taxon>Eukaryota</taxon>
        <taxon>Fungi</taxon>
        <taxon>Dikarya</taxon>
        <taxon>Ascomycota</taxon>
        <taxon>Pezizomycotina</taxon>
        <taxon>Eurotiomycetes</taxon>
        <taxon>Chaetothyriomycetidae</taxon>
        <taxon>Chaetothyriales</taxon>
        <taxon>Herpotrichiellaceae</taxon>
        <taxon>Cladophialophora</taxon>
    </lineage>
</organism>
<evidence type="ECO:0000256" key="1">
    <source>
        <dbReference type="ARBA" id="ARBA00022723"/>
    </source>
</evidence>
<evidence type="ECO:0000256" key="5">
    <source>
        <dbReference type="ARBA" id="ARBA00023163"/>
    </source>
</evidence>
<keyword evidence="9" id="KW-1185">Reference proteome</keyword>
<dbReference type="PANTHER" id="PTHR47660">
    <property type="entry name" value="TRANSCRIPTION FACTOR WITH C2H2 AND ZN(2)-CYS(6) DNA BINDING DOMAIN (EUROFUNG)-RELATED-RELATED"/>
    <property type="match status" value="1"/>
</dbReference>
<keyword evidence="2" id="KW-0862">Zinc</keyword>
<evidence type="ECO:0000313" key="9">
    <source>
        <dbReference type="Proteomes" id="UP000054466"/>
    </source>
</evidence>
<proteinExistence type="predicted"/>
<keyword evidence="3" id="KW-0805">Transcription regulation</keyword>
<dbReference type="RefSeq" id="XP_016243150.1">
    <property type="nucleotide sequence ID" value="XM_016398588.1"/>
</dbReference>
<dbReference type="Pfam" id="PF00172">
    <property type="entry name" value="Zn_clus"/>
    <property type="match status" value="1"/>
</dbReference>
<keyword evidence="6" id="KW-0539">Nucleus</keyword>
<dbReference type="Gene3D" id="4.10.240.10">
    <property type="entry name" value="Zn(2)-C6 fungal-type DNA-binding domain"/>
    <property type="match status" value="1"/>
</dbReference>
<dbReference type="GO" id="GO:0003677">
    <property type="term" value="F:DNA binding"/>
    <property type="evidence" value="ECO:0007669"/>
    <property type="project" value="UniProtKB-KW"/>
</dbReference>
<dbReference type="PANTHER" id="PTHR47660:SF2">
    <property type="entry name" value="TRANSCRIPTION FACTOR WITH C2H2 AND ZN(2)-CYS(6) DNA BINDING DOMAIN (EUROFUNG)"/>
    <property type="match status" value="1"/>
</dbReference>
<dbReference type="AlphaFoldDB" id="A0A0D2CH68"/>
<dbReference type="VEuPathDB" id="FungiDB:PV07_11178"/>
<evidence type="ECO:0000256" key="6">
    <source>
        <dbReference type="ARBA" id="ARBA00023242"/>
    </source>
</evidence>
<dbReference type="CDD" id="cd00067">
    <property type="entry name" value="GAL4"/>
    <property type="match status" value="1"/>
</dbReference>
<protein>
    <recommendedName>
        <fullName evidence="7">Zn(2)-C6 fungal-type domain-containing protein</fullName>
    </recommendedName>
</protein>
<evidence type="ECO:0000256" key="3">
    <source>
        <dbReference type="ARBA" id="ARBA00023015"/>
    </source>
</evidence>
<dbReference type="GO" id="GO:0000981">
    <property type="term" value="F:DNA-binding transcription factor activity, RNA polymerase II-specific"/>
    <property type="evidence" value="ECO:0007669"/>
    <property type="project" value="InterPro"/>
</dbReference>
<dbReference type="GO" id="GO:0008270">
    <property type="term" value="F:zinc ion binding"/>
    <property type="evidence" value="ECO:0007669"/>
    <property type="project" value="InterPro"/>
</dbReference>
<evidence type="ECO:0000256" key="4">
    <source>
        <dbReference type="ARBA" id="ARBA00023125"/>
    </source>
</evidence>
<dbReference type="EMBL" id="KN847046">
    <property type="protein sequence ID" value="KIW22934.1"/>
    <property type="molecule type" value="Genomic_DNA"/>
</dbReference>
<dbReference type="Proteomes" id="UP000054466">
    <property type="component" value="Unassembled WGS sequence"/>
</dbReference>
<reference evidence="8 9" key="1">
    <citation type="submission" date="2015-01" db="EMBL/GenBank/DDBJ databases">
        <title>The Genome Sequence of Cladophialophora immunda CBS83496.</title>
        <authorList>
            <consortium name="The Broad Institute Genomics Platform"/>
            <person name="Cuomo C."/>
            <person name="de Hoog S."/>
            <person name="Gorbushina A."/>
            <person name="Stielow B."/>
            <person name="Teixiera M."/>
            <person name="Abouelleil A."/>
            <person name="Chapman S.B."/>
            <person name="Priest M."/>
            <person name="Young S.K."/>
            <person name="Wortman J."/>
            <person name="Nusbaum C."/>
            <person name="Birren B."/>
        </authorList>
    </citation>
    <scope>NUCLEOTIDE SEQUENCE [LARGE SCALE GENOMIC DNA]</scope>
    <source>
        <strain evidence="8 9">CBS 83496</strain>
    </source>
</reference>
<evidence type="ECO:0000259" key="7">
    <source>
        <dbReference type="PROSITE" id="PS50048"/>
    </source>
</evidence>
<accession>A0A0D2CH68</accession>
<dbReference type="HOGENOM" id="CLU_839377_0_0_1"/>
<feature type="domain" description="Zn(2)-C6 fungal-type" evidence="7">
    <location>
        <begin position="43"/>
        <end position="72"/>
    </location>
</feature>
<dbReference type="SMART" id="SM00066">
    <property type="entry name" value="GAL4"/>
    <property type="match status" value="1"/>
</dbReference>
<dbReference type="PROSITE" id="PS50048">
    <property type="entry name" value="ZN2_CY6_FUNGAL_2"/>
    <property type="match status" value="1"/>
</dbReference>
<dbReference type="InterPro" id="IPR036864">
    <property type="entry name" value="Zn2-C6_fun-type_DNA-bd_sf"/>
</dbReference>
<keyword evidence="4" id="KW-0238">DNA-binding</keyword>
<sequence>MSDICNRVFCRADILNRHRLLHAPKSPRPTAIVNSRIGLTAVACDACRRSKTKCDGQPTCSKCAHQSRQCRYSASRRFQVSTSKETRDVTQIGSCASRGQKKSMLFDLFETALLDGRSSSVVKEMPLSGIDDMSTHLGQDQNTLVAALLSHHVALLRFHAPLENFHRIPVDNSKAREIDDGLIDIAQSWATDSVATLAIAHSCAIYTITHRAAAGAHLWTAPLTRLAHAALYDSALALWIYVGMHSSASQHIQAEKAEDLPCLLRSQAEGGSLPLCQENAYEALMDLALLCKRVNNDVSNVTSKSIWSMAVNPFAELVNLRNGGGRPVGLR</sequence>
<dbReference type="InterPro" id="IPR001138">
    <property type="entry name" value="Zn2Cys6_DnaBD"/>
</dbReference>
<evidence type="ECO:0000256" key="2">
    <source>
        <dbReference type="ARBA" id="ARBA00022833"/>
    </source>
</evidence>
<dbReference type="PROSITE" id="PS00463">
    <property type="entry name" value="ZN2_CY6_FUNGAL_1"/>
    <property type="match status" value="1"/>
</dbReference>